<gene>
    <name evidence="3" type="ORF">Glove_138g16</name>
</gene>
<proteinExistence type="predicted"/>
<dbReference type="EMBL" id="PQFF01000129">
    <property type="protein sequence ID" value="RHZ80248.1"/>
    <property type="molecule type" value="Genomic_DNA"/>
</dbReference>
<feature type="domain" description="HMG box" evidence="2">
    <location>
        <begin position="46"/>
        <end position="114"/>
    </location>
</feature>
<evidence type="ECO:0000313" key="3">
    <source>
        <dbReference type="EMBL" id="RHZ80248.1"/>
    </source>
</evidence>
<dbReference type="GO" id="GO:0003677">
    <property type="term" value="F:DNA binding"/>
    <property type="evidence" value="ECO:0007669"/>
    <property type="project" value="UniProtKB-UniRule"/>
</dbReference>
<organism evidence="3 4">
    <name type="scientific">Diversispora epigaea</name>
    <dbReference type="NCBI Taxonomy" id="1348612"/>
    <lineage>
        <taxon>Eukaryota</taxon>
        <taxon>Fungi</taxon>
        <taxon>Fungi incertae sedis</taxon>
        <taxon>Mucoromycota</taxon>
        <taxon>Glomeromycotina</taxon>
        <taxon>Glomeromycetes</taxon>
        <taxon>Diversisporales</taxon>
        <taxon>Diversisporaceae</taxon>
        <taxon>Diversispora</taxon>
    </lineage>
</organism>
<keyword evidence="1" id="KW-0539">Nucleus</keyword>
<dbReference type="InterPro" id="IPR009071">
    <property type="entry name" value="HMG_box_dom"/>
</dbReference>
<evidence type="ECO:0000256" key="1">
    <source>
        <dbReference type="PROSITE-ProRule" id="PRU00267"/>
    </source>
</evidence>
<comment type="caution">
    <text evidence="3">The sequence shown here is derived from an EMBL/GenBank/DDBJ whole genome shotgun (WGS) entry which is preliminary data.</text>
</comment>
<feature type="DNA-binding region" description="HMG box" evidence="1">
    <location>
        <begin position="46"/>
        <end position="114"/>
    </location>
</feature>
<dbReference type="Pfam" id="PF00505">
    <property type="entry name" value="HMG_box"/>
    <property type="match status" value="1"/>
</dbReference>
<dbReference type="InterPro" id="IPR036910">
    <property type="entry name" value="HMG_box_dom_sf"/>
</dbReference>
<dbReference type="SMART" id="SM00398">
    <property type="entry name" value="HMG"/>
    <property type="match status" value="1"/>
</dbReference>
<sequence length="195" mass="22755">MFNSHREFNVSLPSNMENDLNNIIKVPPPSKINAQKIVAEIKDNIHRRSPNGFIIYRQACCKQLKKRGIKTHGNISKIIGGSWKNLPEPVKEEYKDKADEVNRLLIIKRKQNFSESHRSLYCPGSSAIHNFKYRSPYEPSLESIQSLRCLGLNLDEDVEDSYLKHLELVLPRHEFDEYVSNLNFEKYINRNEVQD</sequence>
<protein>
    <recommendedName>
        <fullName evidence="2">HMG box domain-containing protein</fullName>
    </recommendedName>
</protein>
<evidence type="ECO:0000313" key="4">
    <source>
        <dbReference type="Proteomes" id="UP000266861"/>
    </source>
</evidence>
<name>A0A397J0N1_9GLOM</name>
<dbReference type="Proteomes" id="UP000266861">
    <property type="component" value="Unassembled WGS sequence"/>
</dbReference>
<dbReference type="GO" id="GO:0005634">
    <property type="term" value="C:nucleus"/>
    <property type="evidence" value="ECO:0007669"/>
    <property type="project" value="UniProtKB-UniRule"/>
</dbReference>
<reference evidence="3 4" key="1">
    <citation type="submission" date="2018-08" db="EMBL/GenBank/DDBJ databases">
        <title>Genome and evolution of the arbuscular mycorrhizal fungus Diversispora epigaea (formerly Glomus versiforme) and its bacterial endosymbionts.</title>
        <authorList>
            <person name="Sun X."/>
            <person name="Fei Z."/>
            <person name="Harrison M."/>
        </authorList>
    </citation>
    <scope>NUCLEOTIDE SEQUENCE [LARGE SCALE GENOMIC DNA]</scope>
    <source>
        <strain evidence="3 4">IT104</strain>
    </source>
</reference>
<keyword evidence="1" id="KW-0238">DNA-binding</keyword>
<dbReference type="SUPFAM" id="SSF47095">
    <property type="entry name" value="HMG-box"/>
    <property type="match status" value="1"/>
</dbReference>
<keyword evidence="4" id="KW-1185">Reference proteome</keyword>
<accession>A0A397J0N1</accession>
<dbReference type="Gene3D" id="1.10.30.10">
    <property type="entry name" value="High mobility group box domain"/>
    <property type="match status" value="1"/>
</dbReference>
<dbReference type="AlphaFoldDB" id="A0A397J0N1"/>
<dbReference type="OrthoDB" id="5598240at2759"/>
<dbReference type="PROSITE" id="PS50118">
    <property type="entry name" value="HMG_BOX_2"/>
    <property type="match status" value="1"/>
</dbReference>
<evidence type="ECO:0000259" key="2">
    <source>
        <dbReference type="PROSITE" id="PS50118"/>
    </source>
</evidence>